<dbReference type="RefSeq" id="WP_241411835.1">
    <property type="nucleotide sequence ID" value="NZ_JAKZGO010000007.1"/>
</dbReference>
<accession>A0ABS9VBP4</accession>
<proteinExistence type="predicted"/>
<protein>
    <submittedName>
        <fullName evidence="1">Uncharacterized protein</fullName>
    </submittedName>
</protein>
<keyword evidence="2" id="KW-1185">Reference proteome</keyword>
<dbReference type="EMBL" id="JAKZGO010000007">
    <property type="protein sequence ID" value="MCH7413788.1"/>
    <property type="molecule type" value="Genomic_DNA"/>
</dbReference>
<name>A0ABS9VBP4_9BACT</name>
<organism evidence="1 2">
    <name type="scientific">Belliella alkalica</name>
    <dbReference type="NCBI Taxonomy" id="1730871"/>
    <lineage>
        <taxon>Bacteria</taxon>
        <taxon>Pseudomonadati</taxon>
        <taxon>Bacteroidota</taxon>
        <taxon>Cytophagia</taxon>
        <taxon>Cytophagales</taxon>
        <taxon>Cyclobacteriaceae</taxon>
        <taxon>Belliella</taxon>
    </lineage>
</organism>
<reference evidence="1" key="1">
    <citation type="submission" date="2022-03" db="EMBL/GenBank/DDBJ databases">
        <title>De novo assembled genomes of Belliella spp. (Cyclobacteriaceae) strains.</title>
        <authorList>
            <person name="Szabo A."/>
            <person name="Korponai K."/>
            <person name="Felfoldi T."/>
        </authorList>
    </citation>
    <scope>NUCLEOTIDE SEQUENCE</scope>
    <source>
        <strain evidence="1">DSM 111903</strain>
    </source>
</reference>
<gene>
    <name evidence="1" type="ORF">MM213_09855</name>
</gene>
<sequence>MKLHQNKELFINSMRVTGQQMKIPAIYVEKDYWLTYFKKLVYGEFPKENEVFETLNMIQKRLQHITWNIAE</sequence>
<dbReference type="Proteomes" id="UP001165430">
    <property type="component" value="Unassembled WGS sequence"/>
</dbReference>
<comment type="caution">
    <text evidence="1">The sequence shown here is derived from an EMBL/GenBank/DDBJ whole genome shotgun (WGS) entry which is preliminary data.</text>
</comment>
<evidence type="ECO:0000313" key="1">
    <source>
        <dbReference type="EMBL" id="MCH7413788.1"/>
    </source>
</evidence>
<evidence type="ECO:0000313" key="2">
    <source>
        <dbReference type="Proteomes" id="UP001165430"/>
    </source>
</evidence>